<keyword evidence="1" id="KW-0862">Zinc</keyword>
<dbReference type="InterPro" id="IPR003523">
    <property type="entry name" value="Transcription_factor_COE"/>
</dbReference>
<accession>A0A9C6U1Z5</accession>
<keyword evidence="1" id="KW-0804">Transcription</keyword>
<feature type="compositionally biased region" description="Acidic residues" evidence="2">
    <location>
        <begin position="139"/>
        <end position="149"/>
    </location>
</feature>
<feature type="domain" description="Transcription factor COE DNA-binding" evidence="3">
    <location>
        <begin position="25"/>
        <end position="135"/>
    </location>
</feature>
<evidence type="ECO:0000313" key="5">
    <source>
        <dbReference type="RefSeq" id="XP_052124630.1"/>
    </source>
</evidence>
<evidence type="ECO:0000313" key="4">
    <source>
        <dbReference type="Proteomes" id="UP000504606"/>
    </source>
</evidence>
<dbReference type="GO" id="GO:0008270">
    <property type="term" value="F:zinc ion binding"/>
    <property type="evidence" value="ECO:0007669"/>
    <property type="project" value="UniProtKB-KW"/>
</dbReference>
<keyword evidence="1" id="KW-0805">Transcription regulation</keyword>
<dbReference type="Gene3D" id="2.60.40.3180">
    <property type="entry name" value="Transcription factor COE1, DNA-binding domain"/>
    <property type="match status" value="1"/>
</dbReference>
<dbReference type="InterPro" id="IPR032200">
    <property type="entry name" value="COE_DBD"/>
</dbReference>
<evidence type="ECO:0000256" key="1">
    <source>
        <dbReference type="RuleBase" id="RU004489"/>
    </source>
</evidence>
<comment type="subcellular location">
    <subcellularLocation>
        <location evidence="1">Nucleus</location>
    </subcellularLocation>
</comment>
<keyword evidence="1" id="KW-0539">Nucleus</keyword>
<feature type="region of interest" description="Disordered" evidence="2">
    <location>
        <begin position="126"/>
        <end position="149"/>
    </location>
</feature>
<dbReference type="RefSeq" id="XP_052124630.1">
    <property type="nucleotide sequence ID" value="XM_052268670.1"/>
</dbReference>
<sequence length="149" mass="16777">MPYEERPLLYTILAHIENVSSNPTVVVIVYEGQDKNPEMCRVLLTHEVMCSRCCDKKSCGNRNETPSDPVIIDRFFLKFFLKCNQNCLKNAGNPRDMRRFQVVVSSQIGVEGPLLAVSDNMFVHNNSKHGRRTKRADASDGEADADSGE</sequence>
<dbReference type="GO" id="GO:0005634">
    <property type="term" value="C:nucleus"/>
    <property type="evidence" value="ECO:0007669"/>
    <property type="project" value="UniProtKB-SubCell"/>
</dbReference>
<dbReference type="PANTHER" id="PTHR10747">
    <property type="entry name" value="TRANSCRIPTION FACTOR COE FAMILY MEMBER"/>
    <property type="match status" value="1"/>
</dbReference>
<keyword evidence="1" id="KW-0479">Metal-binding</keyword>
<dbReference type="Pfam" id="PF16422">
    <property type="entry name" value="COE1_DBD"/>
    <property type="match status" value="1"/>
</dbReference>
<dbReference type="Proteomes" id="UP000504606">
    <property type="component" value="Unplaced"/>
</dbReference>
<keyword evidence="1" id="KW-0863">Zinc-finger</keyword>
<dbReference type="InterPro" id="IPR018350">
    <property type="entry name" value="Transcription_factor_COE_CS"/>
</dbReference>
<dbReference type="OrthoDB" id="25246at2759"/>
<protein>
    <submittedName>
        <fullName evidence="5">Transcription factor unc-3-like</fullName>
    </submittedName>
</protein>
<dbReference type="GeneID" id="127749648"/>
<keyword evidence="1" id="KW-0217">Developmental protein</keyword>
<dbReference type="AlphaFoldDB" id="A0A9C6U1Z5"/>
<organism evidence="4 5">
    <name type="scientific">Frankliniella occidentalis</name>
    <name type="common">Western flower thrips</name>
    <name type="synonym">Euthrips occidentalis</name>
    <dbReference type="NCBI Taxonomy" id="133901"/>
    <lineage>
        <taxon>Eukaryota</taxon>
        <taxon>Metazoa</taxon>
        <taxon>Ecdysozoa</taxon>
        <taxon>Arthropoda</taxon>
        <taxon>Hexapoda</taxon>
        <taxon>Insecta</taxon>
        <taxon>Pterygota</taxon>
        <taxon>Neoptera</taxon>
        <taxon>Paraneoptera</taxon>
        <taxon>Thysanoptera</taxon>
        <taxon>Terebrantia</taxon>
        <taxon>Thripoidea</taxon>
        <taxon>Thripidae</taxon>
        <taxon>Frankliniella</taxon>
    </lineage>
</organism>
<comment type="similarity">
    <text evidence="1">Belongs to the COE family.</text>
</comment>
<evidence type="ECO:0000259" key="3">
    <source>
        <dbReference type="Pfam" id="PF16422"/>
    </source>
</evidence>
<dbReference type="FunFam" id="2.60.40.3180:FF:000004">
    <property type="entry name" value="Transcription factor COE1"/>
    <property type="match status" value="1"/>
</dbReference>
<dbReference type="InterPro" id="IPR038173">
    <property type="entry name" value="COE_DBD_sf"/>
</dbReference>
<gene>
    <name evidence="5" type="primary">LOC127749648</name>
</gene>
<keyword evidence="4" id="KW-1185">Reference proteome</keyword>
<dbReference type="GO" id="GO:0006355">
    <property type="term" value="P:regulation of DNA-templated transcription"/>
    <property type="evidence" value="ECO:0007669"/>
    <property type="project" value="InterPro"/>
</dbReference>
<keyword evidence="1" id="KW-0238">DNA-binding</keyword>
<reference evidence="5" key="1">
    <citation type="submission" date="2025-08" db="UniProtKB">
        <authorList>
            <consortium name="RefSeq"/>
        </authorList>
    </citation>
    <scope>IDENTIFICATION</scope>
    <source>
        <tissue evidence="5">Whole organism</tissue>
    </source>
</reference>
<dbReference type="PROSITE" id="PS01345">
    <property type="entry name" value="COE"/>
    <property type="match status" value="1"/>
</dbReference>
<name>A0A9C6U1Z5_FRAOC</name>
<dbReference type="KEGG" id="foc:127749648"/>
<evidence type="ECO:0000256" key="2">
    <source>
        <dbReference type="SAM" id="MobiDB-lite"/>
    </source>
</evidence>
<proteinExistence type="inferred from homology"/>
<dbReference type="GO" id="GO:0003677">
    <property type="term" value="F:DNA binding"/>
    <property type="evidence" value="ECO:0007669"/>
    <property type="project" value="UniProtKB-KW"/>
</dbReference>